<protein>
    <submittedName>
        <fullName evidence="2">Glycerophosphodiester phosphodiesterase</fullName>
    </submittedName>
</protein>
<dbReference type="GO" id="GO:0006629">
    <property type="term" value="P:lipid metabolic process"/>
    <property type="evidence" value="ECO:0007669"/>
    <property type="project" value="InterPro"/>
</dbReference>
<dbReference type="AlphaFoldDB" id="A0A6M4IIT7"/>
<dbReference type="Proteomes" id="UP000500938">
    <property type="component" value="Chromosome"/>
</dbReference>
<evidence type="ECO:0000259" key="1">
    <source>
        <dbReference type="PROSITE" id="PS51704"/>
    </source>
</evidence>
<dbReference type="SUPFAM" id="SSF51695">
    <property type="entry name" value="PLC-like phosphodiesterases"/>
    <property type="match status" value="1"/>
</dbReference>
<evidence type="ECO:0000313" key="2">
    <source>
        <dbReference type="EMBL" id="QJR35014.1"/>
    </source>
</evidence>
<reference evidence="2 3" key="1">
    <citation type="submission" date="2020-05" db="EMBL/GenBank/DDBJ databases">
        <title>Complete genome sequence of Gemmatimonas greenlandica TET16.</title>
        <authorList>
            <person name="Zeng Y."/>
        </authorList>
    </citation>
    <scope>NUCLEOTIDE SEQUENCE [LARGE SCALE GENOMIC DNA]</scope>
    <source>
        <strain evidence="2 3">TET16</strain>
    </source>
</reference>
<dbReference type="CDD" id="cd08556">
    <property type="entry name" value="GDPD"/>
    <property type="match status" value="1"/>
</dbReference>
<evidence type="ECO:0000313" key="3">
    <source>
        <dbReference type="Proteomes" id="UP000500938"/>
    </source>
</evidence>
<dbReference type="PANTHER" id="PTHR46211">
    <property type="entry name" value="GLYCEROPHOSPHORYL DIESTER PHOSPHODIESTERASE"/>
    <property type="match status" value="1"/>
</dbReference>
<dbReference type="Gene3D" id="3.20.20.190">
    <property type="entry name" value="Phosphatidylinositol (PI) phosphodiesterase"/>
    <property type="match status" value="1"/>
</dbReference>
<dbReference type="EMBL" id="CP053085">
    <property type="protein sequence ID" value="QJR35014.1"/>
    <property type="molecule type" value="Genomic_DNA"/>
</dbReference>
<dbReference type="PROSITE" id="PS51704">
    <property type="entry name" value="GP_PDE"/>
    <property type="match status" value="1"/>
</dbReference>
<sequence>MHIPDIIAHRGSSRECLENTLAAFTRALEQQADGIELDVHGTADGHVVVHHDPVLTLERGGDAGGAAAIRELTLPELRRAQLRGGHPVPLLDDVLALVGTKATVYIEVKAPRIEAAVAALLDRHPTVRTAVHSFDHRIPAAVRMIRPTTEIGFLSDSYLIDPAGMLRPTAPGALWQYTHLIDEALVISAHERGTKVIAWTENDPVRAHLLASWGVDGLCTDVPATIRAAFYP</sequence>
<name>A0A6M4IIT7_9BACT</name>
<dbReference type="KEGG" id="ggr:HKW67_05545"/>
<keyword evidence="3" id="KW-1185">Reference proteome</keyword>
<feature type="domain" description="GP-PDE" evidence="1">
    <location>
        <begin position="4"/>
        <end position="230"/>
    </location>
</feature>
<dbReference type="PANTHER" id="PTHR46211:SF1">
    <property type="entry name" value="GLYCEROPHOSPHODIESTER PHOSPHODIESTERASE, CYTOPLASMIC"/>
    <property type="match status" value="1"/>
</dbReference>
<dbReference type="GO" id="GO:0008081">
    <property type="term" value="F:phosphoric diester hydrolase activity"/>
    <property type="evidence" value="ECO:0007669"/>
    <property type="project" value="InterPro"/>
</dbReference>
<dbReference type="RefSeq" id="WP_171224442.1">
    <property type="nucleotide sequence ID" value="NZ_CP053085.1"/>
</dbReference>
<dbReference type="InterPro" id="IPR030395">
    <property type="entry name" value="GP_PDE_dom"/>
</dbReference>
<dbReference type="Pfam" id="PF03009">
    <property type="entry name" value="GDPD"/>
    <property type="match status" value="1"/>
</dbReference>
<proteinExistence type="predicted"/>
<dbReference type="InterPro" id="IPR017946">
    <property type="entry name" value="PLC-like_Pdiesterase_TIM-brl"/>
</dbReference>
<organism evidence="2 3">
    <name type="scientific">Gemmatimonas groenlandica</name>
    <dbReference type="NCBI Taxonomy" id="2732249"/>
    <lineage>
        <taxon>Bacteria</taxon>
        <taxon>Pseudomonadati</taxon>
        <taxon>Gemmatimonadota</taxon>
        <taxon>Gemmatimonadia</taxon>
        <taxon>Gemmatimonadales</taxon>
        <taxon>Gemmatimonadaceae</taxon>
        <taxon>Gemmatimonas</taxon>
    </lineage>
</organism>
<accession>A0A6M4IIT7</accession>
<gene>
    <name evidence="2" type="ORF">HKW67_05545</name>
</gene>